<organism evidence="1 2">
    <name type="scientific">Streptomyces salinarius</name>
    <dbReference type="NCBI Taxonomy" id="2762598"/>
    <lineage>
        <taxon>Bacteria</taxon>
        <taxon>Bacillati</taxon>
        <taxon>Actinomycetota</taxon>
        <taxon>Actinomycetes</taxon>
        <taxon>Kitasatosporales</taxon>
        <taxon>Streptomycetaceae</taxon>
        <taxon>Streptomyces</taxon>
    </lineage>
</organism>
<dbReference type="EMBL" id="JBITPR010000063">
    <property type="protein sequence ID" value="MFI7875726.1"/>
    <property type="molecule type" value="Genomic_DNA"/>
</dbReference>
<gene>
    <name evidence="1" type="ORF">AB4829_34660</name>
</gene>
<name>A0ABW8BNP9_9ACTN</name>
<evidence type="ECO:0000313" key="1">
    <source>
        <dbReference type="EMBL" id="MFI7875726.1"/>
    </source>
</evidence>
<accession>A0ABW8BNP9</accession>
<comment type="caution">
    <text evidence="1">The sequence shown here is derived from an EMBL/GenBank/DDBJ whole genome shotgun (WGS) entry which is preliminary data.</text>
</comment>
<keyword evidence="2" id="KW-1185">Reference proteome</keyword>
<sequence>MFGPGRRVTVRLTGGDAYQSVRIVEEGQPVRTWRLSGRDRLGLHHGMHEIGRTVWLMLRAEEGR</sequence>
<proteinExistence type="predicted"/>
<dbReference type="Proteomes" id="UP001614264">
    <property type="component" value="Unassembled WGS sequence"/>
</dbReference>
<evidence type="ECO:0000313" key="2">
    <source>
        <dbReference type="Proteomes" id="UP001614264"/>
    </source>
</evidence>
<dbReference type="RefSeq" id="WP_399594817.1">
    <property type="nucleotide sequence ID" value="NZ_JBITPR010000063.1"/>
</dbReference>
<protein>
    <submittedName>
        <fullName evidence="1">Uncharacterized protein</fullName>
    </submittedName>
</protein>
<reference evidence="1 2" key="1">
    <citation type="submission" date="2024-07" db="EMBL/GenBank/DDBJ databases">
        <title>Whole genome sequencing of Prodigiosin pigment-producing Streptomyces salinarius isolated from rhizosphere soil of Arachis hypogaea.</title>
        <authorList>
            <person name="Vidhya A."/>
            <person name="Ramya S."/>
        </authorList>
    </citation>
    <scope>NUCLEOTIDE SEQUENCE [LARGE SCALE GENOMIC DNA]</scope>
    <source>
        <strain evidence="1 2">VRMG2420</strain>
    </source>
</reference>